<keyword evidence="3" id="KW-1133">Transmembrane helix</keyword>
<proteinExistence type="predicted"/>
<keyword evidence="5" id="KW-1185">Reference proteome</keyword>
<name>A0AAQ3RVJ5_VIGMU</name>
<protein>
    <submittedName>
        <fullName evidence="4">Uncharacterized protein</fullName>
    </submittedName>
</protein>
<keyword evidence="1" id="KW-0175">Coiled coil</keyword>
<feature type="compositionally biased region" description="Polar residues" evidence="2">
    <location>
        <begin position="21"/>
        <end position="35"/>
    </location>
</feature>
<dbReference type="PANTHER" id="PTHR35490">
    <property type="entry name" value="BACTERIOPHAGE N4 ADSORPTION B PROTEIN"/>
    <property type="match status" value="1"/>
</dbReference>
<evidence type="ECO:0000256" key="3">
    <source>
        <dbReference type="SAM" id="Phobius"/>
    </source>
</evidence>
<dbReference type="EMBL" id="CP144696">
    <property type="protein sequence ID" value="WVZ09489.1"/>
    <property type="molecule type" value="Genomic_DNA"/>
</dbReference>
<sequence length="438" mass="49181">MSSFTAIALDRLIEPGDSNPVDKSTPTSIPIPNSQKLERSTKAHANKSKALRPPLKPTLYATPDVTPLPETPSSFPPSPYIINHKRRGPTLLIKSSSDSDVDIRDDENLNDNNFDAVFASSAGDLHVTITNTELVKEDMVNGVYDGKLDSSNDADPANCTRETESSSLTDYLLKDKSLTLNLDRAREAEDFFDPPDSMSFASNTDGEENATDLSMKFSSPIGEYYDAWEEFSSTMSQNSTHNVDIEVELREMRLSLLMEMEKRKKAEESLNTMRSQWESMRQGLYQAGILLPAELTSVAKDEQLISDGVEDLCQQVYIARVISNTIGKGIARAEVEAEMEAQLEAKNFDIARLMERLRCYETMNKEMSQRNQEAVEMARRERQRRNKKQRWIWGSITTVIVLSTAALACSYLRMDIGSSSAERDLTLEHDDAVKQFTT</sequence>
<dbReference type="Proteomes" id="UP001374535">
    <property type="component" value="Chromosome 5"/>
</dbReference>
<feature type="region of interest" description="Disordered" evidence="2">
    <location>
        <begin position="1"/>
        <end position="82"/>
    </location>
</feature>
<feature type="transmembrane region" description="Helical" evidence="3">
    <location>
        <begin position="391"/>
        <end position="412"/>
    </location>
</feature>
<organism evidence="4 5">
    <name type="scientific">Vigna mungo</name>
    <name type="common">Black gram</name>
    <name type="synonym">Phaseolus mungo</name>
    <dbReference type="NCBI Taxonomy" id="3915"/>
    <lineage>
        <taxon>Eukaryota</taxon>
        <taxon>Viridiplantae</taxon>
        <taxon>Streptophyta</taxon>
        <taxon>Embryophyta</taxon>
        <taxon>Tracheophyta</taxon>
        <taxon>Spermatophyta</taxon>
        <taxon>Magnoliopsida</taxon>
        <taxon>eudicotyledons</taxon>
        <taxon>Gunneridae</taxon>
        <taxon>Pentapetalae</taxon>
        <taxon>rosids</taxon>
        <taxon>fabids</taxon>
        <taxon>Fabales</taxon>
        <taxon>Fabaceae</taxon>
        <taxon>Papilionoideae</taxon>
        <taxon>50 kb inversion clade</taxon>
        <taxon>NPAAA clade</taxon>
        <taxon>indigoferoid/millettioid clade</taxon>
        <taxon>Phaseoleae</taxon>
        <taxon>Vigna</taxon>
    </lineage>
</organism>
<keyword evidence="3" id="KW-0812">Transmembrane</keyword>
<evidence type="ECO:0000256" key="1">
    <source>
        <dbReference type="SAM" id="Coils"/>
    </source>
</evidence>
<evidence type="ECO:0000256" key="2">
    <source>
        <dbReference type="SAM" id="MobiDB-lite"/>
    </source>
</evidence>
<feature type="coiled-coil region" evidence="1">
    <location>
        <begin position="350"/>
        <end position="384"/>
    </location>
</feature>
<accession>A0AAQ3RVJ5</accession>
<keyword evidence="3" id="KW-0472">Membrane</keyword>
<dbReference type="PANTHER" id="PTHR35490:SF2">
    <property type="entry name" value="BACTERIOPHAGE N4 ADSORPTION B PROTEIN"/>
    <property type="match status" value="1"/>
</dbReference>
<reference evidence="4 5" key="1">
    <citation type="journal article" date="2023" name="Life. Sci Alliance">
        <title>Evolutionary insights into 3D genome organization and epigenetic landscape of Vigna mungo.</title>
        <authorList>
            <person name="Junaid A."/>
            <person name="Singh B."/>
            <person name="Bhatia S."/>
        </authorList>
    </citation>
    <scope>NUCLEOTIDE SEQUENCE [LARGE SCALE GENOMIC DNA]</scope>
    <source>
        <strain evidence="4">Urdbean</strain>
    </source>
</reference>
<dbReference type="AlphaFoldDB" id="A0AAQ3RVJ5"/>
<gene>
    <name evidence="4" type="ORF">V8G54_014019</name>
</gene>
<evidence type="ECO:0000313" key="4">
    <source>
        <dbReference type="EMBL" id="WVZ09489.1"/>
    </source>
</evidence>
<feature type="region of interest" description="Disordered" evidence="2">
    <location>
        <begin position="193"/>
        <end position="212"/>
    </location>
</feature>
<evidence type="ECO:0000313" key="5">
    <source>
        <dbReference type="Proteomes" id="UP001374535"/>
    </source>
</evidence>